<sequence>MEERLLVPLYVHPAEDPSAWRALVRAAPRLYGVVVNAADGPGEAPDPVLAEPVAELREAGVRILGYVDTGYGRRPHAAVAEDLQRHRAWYGTDGVYFDQACTDPAFLPYQRRLTVAARALGCESVVLGHGTHPDPAYADGGVADLLVTFEGDWQAYEAAPVPRWTADHPPELFCHLVHGVPSGRLRAVPREARLRGAAVHYATPGDGDNPWRTLSPALTPALAGPALTPTRTETDP</sequence>
<dbReference type="Pfam" id="PF12138">
    <property type="entry name" value="Spherulin4"/>
    <property type="match status" value="1"/>
</dbReference>
<dbReference type="PANTHER" id="PTHR35040:SF9">
    <property type="entry name" value="4-LIKE CELL SURFACE PROTEIN, PUTATIVE (AFU_ORTHOLOGUE AFUA_4G14080)-RELATED"/>
    <property type="match status" value="1"/>
</dbReference>
<dbReference type="Proteomes" id="UP001499987">
    <property type="component" value="Unassembled WGS sequence"/>
</dbReference>
<proteinExistence type="predicted"/>
<organism evidence="1 2">
    <name type="scientific">Kitasatospora arboriphila</name>
    <dbReference type="NCBI Taxonomy" id="258052"/>
    <lineage>
        <taxon>Bacteria</taxon>
        <taxon>Bacillati</taxon>
        <taxon>Actinomycetota</taxon>
        <taxon>Actinomycetes</taxon>
        <taxon>Kitasatosporales</taxon>
        <taxon>Streptomycetaceae</taxon>
        <taxon>Kitasatospora</taxon>
    </lineage>
</organism>
<comment type="caution">
    <text evidence="1">The sequence shown here is derived from an EMBL/GenBank/DDBJ whole genome shotgun (WGS) entry which is preliminary data.</text>
</comment>
<name>A0ABN1TI82_9ACTN</name>
<accession>A0ABN1TI82</accession>
<gene>
    <name evidence="1" type="ORF">GCM10009663_29420</name>
</gene>
<dbReference type="PANTHER" id="PTHR35040">
    <property type="match status" value="1"/>
</dbReference>
<evidence type="ECO:0000313" key="1">
    <source>
        <dbReference type="EMBL" id="GAA1084048.1"/>
    </source>
</evidence>
<evidence type="ECO:0000313" key="2">
    <source>
        <dbReference type="Proteomes" id="UP001499987"/>
    </source>
</evidence>
<dbReference type="InterPro" id="IPR021986">
    <property type="entry name" value="Spherulin4"/>
</dbReference>
<keyword evidence="2" id="KW-1185">Reference proteome</keyword>
<reference evidence="1 2" key="1">
    <citation type="journal article" date="2019" name="Int. J. Syst. Evol. Microbiol.">
        <title>The Global Catalogue of Microorganisms (GCM) 10K type strain sequencing project: providing services to taxonomists for standard genome sequencing and annotation.</title>
        <authorList>
            <consortium name="The Broad Institute Genomics Platform"/>
            <consortium name="The Broad Institute Genome Sequencing Center for Infectious Disease"/>
            <person name="Wu L."/>
            <person name="Ma J."/>
        </authorList>
    </citation>
    <scope>NUCLEOTIDE SEQUENCE [LARGE SCALE GENOMIC DNA]</scope>
    <source>
        <strain evidence="1 2">JCM 13002</strain>
    </source>
</reference>
<protein>
    <submittedName>
        <fullName evidence="1">Spherulation-specific family 4 protein</fullName>
    </submittedName>
</protein>
<dbReference type="RefSeq" id="WP_344624038.1">
    <property type="nucleotide sequence ID" value="NZ_BAAALD010000024.1"/>
</dbReference>
<dbReference type="EMBL" id="BAAALD010000024">
    <property type="protein sequence ID" value="GAA1084048.1"/>
    <property type="molecule type" value="Genomic_DNA"/>
</dbReference>